<dbReference type="InterPro" id="IPR052004">
    <property type="entry name" value="Dynein_assembly_factor_4"/>
</dbReference>
<dbReference type="AlphaFoldDB" id="A0A814TZZ2"/>
<dbReference type="GO" id="GO:0005634">
    <property type="term" value="C:nucleus"/>
    <property type="evidence" value="ECO:0007669"/>
    <property type="project" value="UniProtKB-SubCell"/>
</dbReference>
<evidence type="ECO:0000256" key="2">
    <source>
        <dbReference type="ARBA" id="ARBA00004487"/>
    </source>
</evidence>
<dbReference type="PROSITE" id="PS51203">
    <property type="entry name" value="CS"/>
    <property type="match status" value="1"/>
</dbReference>
<proteinExistence type="predicted"/>
<evidence type="ECO:0000256" key="11">
    <source>
        <dbReference type="PROSITE-ProRule" id="PRU00339"/>
    </source>
</evidence>
<evidence type="ECO:0000256" key="5">
    <source>
        <dbReference type="ARBA" id="ARBA00022803"/>
    </source>
</evidence>
<dbReference type="CDD" id="cd06469">
    <property type="entry name" value="p23_DYX1C1_like"/>
    <property type="match status" value="1"/>
</dbReference>
<dbReference type="GO" id="GO:0007399">
    <property type="term" value="P:nervous system development"/>
    <property type="evidence" value="ECO:0007669"/>
    <property type="project" value="UniProtKB-KW"/>
</dbReference>
<dbReference type="Gene3D" id="1.25.40.10">
    <property type="entry name" value="Tetratricopeptide repeat domain"/>
    <property type="match status" value="1"/>
</dbReference>
<sequence length="445" mass="52082">MPVIIRDINWEETDANLVLHIPMKGAKANKLDVLSSDQYLKVSFPPFFYEVFLYDLIDDDKSRIVVQNGFVEITLTKQISRKWNQLSHVQSVFLYDLIDDDKSRIVVQNGFVEITLTKQISRKWNQLSHVQSDDKEIMKNLREEALNQNALKQKQRTEAKSSLLNTNKREAVREQMKLDEAERDRIDTIKKNERDKISEEMKQFEENQKIQRQLAIQNHIKSNETQLHEKIEEKEKKKTIFEENPSTNSLLAESKINAPLRETGRIAVNFTSRIFPTPLRESQADAEEQWLRKQVESRQASADLQLDLTDNEKDIDYLKTKANQFFQQNNFQSAIGVYNHVIRVFPKIPILYLNRGACHFQVRNMMKCVEDCSRALELLDPPVPDNLLQRIKAHVRRGTAFCELELYAEGLLDYEAALKLSPDDEKIKEDAQRIRNFLEKNQDFS</sequence>
<dbReference type="GO" id="GO:0120293">
    <property type="term" value="C:dynein axonemal particle"/>
    <property type="evidence" value="ECO:0007669"/>
    <property type="project" value="UniProtKB-SubCell"/>
</dbReference>
<evidence type="ECO:0000256" key="3">
    <source>
        <dbReference type="ARBA" id="ARBA00022490"/>
    </source>
</evidence>
<evidence type="ECO:0000313" key="15">
    <source>
        <dbReference type="Proteomes" id="UP000663882"/>
    </source>
</evidence>
<dbReference type="SUPFAM" id="SSF48452">
    <property type="entry name" value="TPR-like"/>
    <property type="match status" value="1"/>
</dbReference>
<dbReference type="Gene3D" id="2.60.40.790">
    <property type="match status" value="1"/>
</dbReference>
<feature type="coiled-coil region" evidence="12">
    <location>
        <begin position="138"/>
        <end position="184"/>
    </location>
</feature>
<keyword evidence="7" id="KW-0539">Nucleus</keyword>
<evidence type="ECO:0000256" key="10">
    <source>
        <dbReference type="ARBA" id="ARBA00024430"/>
    </source>
</evidence>
<evidence type="ECO:0000256" key="9">
    <source>
        <dbReference type="ARBA" id="ARBA00024190"/>
    </source>
</evidence>
<organism evidence="14 15">
    <name type="scientific">Rotaria sordida</name>
    <dbReference type="NCBI Taxonomy" id="392033"/>
    <lineage>
        <taxon>Eukaryota</taxon>
        <taxon>Metazoa</taxon>
        <taxon>Spiralia</taxon>
        <taxon>Gnathifera</taxon>
        <taxon>Rotifera</taxon>
        <taxon>Eurotatoria</taxon>
        <taxon>Bdelloidea</taxon>
        <taxon>Philodinida</taxon>
        <taxon>Philodinidae</taxon>
        <taxon>Rotaria</taxon>
    </lineage>
</organism>
<keyword evidence="6" id="KW-0524">Neurogenesis</keyword>
<dbReference type="GO" id="GO:0003341">
    <property type="term" value="P:cilium movement"/>
    <property type="evidence" value="ECO:0007669"/>
    <property type="project" value="InterPro"/>
</dbReference>
<dbReference type="GO" id="GO:0036159">
    <property type="term" value="P:inner dynein arm assembly"/>
    <property type="evidence" value="ECO:0007669"/>
    <property type="project" value="TreeGrafter"/>
</dbReference>
<reference evidence="14" key="1">
    <citation type="submission" date="2021-02" db="EMBL/GenBank/DDBJ databases">
        <authorList>
            <person name="Nowell W R."/>
        </authorList>
    </citation>
    <scope>NUCLEOTIDE SEQUENCE</scope>
</reference>
<dbReference type="InterPro" id="IPR007052">
    <property type="entry name" value="CS_dom"/>
</dbReference>
<dbReference type="PROSITE" id="PS50005">
    <property type="entry name" value="TPR"/>
    <property type="match status" value="1"/>
</dbReference>
<name>A0A814TZZ2_9BILA</name>
<dbReference type="Proteomes" id="UP000663882">
    <property type="component" value="Unassembled WGS sequence"/>
</dbReference>
<dbReference type="GO" id="GO:0043005">
    <property type="term" value="C:neuron projection"/>
    <property type="evidence" value="ECO:0007669"/>
    <property type="project" value="UniProtKB-SubCell"/>
</dbReference>
<comment type="subcellular location">
    <subcellularLocation>
        <location evidence="2">Cell projection</location>
        <location evidence="2">Neuron projection</location>
    </subcellularLocation>
    <subcellularLocation>
        <location evidence="9">Dynein axonemal particle</location>
    </subcellularLocation>
    <subcellularLocation>
        <location evidence="1">Nucleus</location>
    </subcellularLocation>
</comment>
<evidence type="ECO:0000256" key="1">
    <source>
        <dbReference type="ARBA" id="ARBA00004123"/>
    </source>
</evidence>
<dbReference type="PANTHER" id="PTHR46492">
    <property type="entry name" value="DYNEIN ASSEMBLY FACTOR 4, AXONEMAL"/>
    <property type="match status" value="1"/>
</dbReference>
<dbReference type="GO" id="GO:0036158">
    <property type="term" value="P:outer dynein arm assembly"/>
    <property type="evidence" value="ECO:0007669"/>
    <property type="project" value="TreeGrafter"/>
</dbReference>
<dbReference type="InterPro" id="IPR037894">
    <property type="entry name" value="CS_DYX1C1"/>
</dbReference>
<evidence type="ECO:0000256" key="8">
    <source>
        <dbReference type="ARBA" id="ARBA00023273"/>
    </source>
</evidence>
<keyword evidence="5 11" id="KW-0802">TPR repeat</keyword>
<evidence type="ECO:0000256" key="6">
    <source>
        <dbReference type="ARBA" id="ARBA00022902"/>
    </source>
</evidence>
<dbReference type="SMART" id="SM00028">
    <property type="entry name" value="TPR"/>
    <property type="match status" value="3"/>
</dbReference>
<dbReference type="InterPro" id="IPR011990">
    <property type="entry name" value="TPR-like_helical_dom_sf"/>
</dbReference>
<evidence type="ECO:0000259" key="13">
    <source>
        <dbReference type="PROSITE" id="PS51203"/>
    </source>
</evidence>
<dbReference type="InterPro" id="IPR008978">
    <property type="entry name" value="HSP20-like_chaperone"/>
</dbReference>
<dbReference type="Pfam" id="PF04969">
    <property type="entry name" value="CS"/>
    <property type="match status" value="1"/>
</dbReference>
<dbReference type="PANTHER" id="PTHR46492:SF1">
    <property type="entry name" value="DYNEIN AXONEMAL ASSEMBLY FACTOR 4"/>
    <property type="match status" value="1"/>
</dbReference>
<evidence type="ECO:0000256" key="4">
    <source>
        <dbReference type="ARBA" id="ARBA00022737"/>
    </source>
</evidence>
<evidence type="ECO:0000313" key="14">
    <source>
        <dbReference type="EMBL" id="CAF1168073.1"/>
    </source>
</evidence>
<evidence type="ECO:0000256" key="12">
    <source>
        <dbReference type="SAM" id="Coils"/>
    </source>
</evidence>
<dbReference type="InterPro" id="IPR019734">
    <property type="entry name" value="TPR_rpt"/>
</dbReference>
<feature type="repeat" description="TPR" evidence="11">
    <location>
        <begin position="391"/>
        <end position="424"/>
    </location>
</feature>
<gene>
    <name evidence="14" type="ORF">RFH988_LOCUS22815</name>
</gene>
<keyword evidence="4" id="KW-0677">Repeat</keyword>
<protein>
    <recommendedName>
        <fullName evidence="10">Dynein axonemal assembly factor 4</fullName>
    </recommendedName>
</protein>
<evidence type="ECO:0000256" key="7">
    <source>
        <dbReference type="ARBA" id="ARBA00023242"/>
    </source>
</evidence>
<accession>A0A814TZZ2</accession>
<dbReference type="EMBL" id="CAJNOO010001541">
    <property type="protein sequence ID" value="CAF1168073.1"/>
    <property type="molecule type" value="Genomic_DNA"/>
</dbReference>
<dbReference type="SUPFAM" id="SSF49764">
    <property type="entry name" value="HSP20-like chaperones"/>
    <property type="match status" value="2"/>
</dbReference>
<dbReference type="OrthoDB" id="348005at2759"/>
<keyword evidence="12" id="KW-0175">Coiled coil</keyword>
<keyword evidence="8" id="KW-0966">Cell projection</keyword>
<comment type="caution">
    <text evidence="14">The sequence shown here is derived from an EMBL/GenBank/DDBJ whole genome shotgun (WGS) entry which is preliminary data.</text>
</comment>
<feature type="domain" description="CS" evidence="13">
    <location>
        <begin position="3"/>
        <end position="87"/>
    </location>
</feature>
<keyword evidence="3" id="KW-0963">Cytoplasm</keyword>